<dbReference type="GO" id="GO:0009637">
    <property type="term" value="P:response to blue light"/>
    <property type="evidence" value="ECO:0007669"/>
    <property type="project" value="UniProtKB-ARBA"/>
</dbReference>
<dbReference type="GO" id="GO:0005634">
    <property type="term" value="C:nucleus"/>
    <property type="evidence" value="ECO:0007669"/>
    <property type="project" value="TreeGrafter"/>
</dbReference>
<gene>
    <name evidence="9" type="ORF">M6B38_302325</name>
</gene>
<comment type="caution">
    <text evidence="9">The sequence shown here is derived from an EMBL/GenBank/DDBJ whole genome shotgun (WGS) entry which is preliminary data.</text>
</comment>
<dbReference type="GO" id="GO:0009881">
    <property type="term" value="F:photoreceptor activity"/>
    <property type="evidence" value="ECO:0007669"/>
    <property type="project" value="UniProtKB-KW"/>
</dbReference>
<dbReference type="Pfam" id="PF13426">
    <property type="entry name" value="PAS_9"/>
    <property type="match status" value="2"/>
</dbReference>
<dbReference type="FunFam" id="3.30.450.20:FF:000080">
    <property type="entry name" value="protein TWIN LOV 1"/>
    <property type="match status" value="1"/>
</dbReference>
<feature type="domain" description="PAC" evidence="8">
    <location>
        <begin position="119"/>
        <end position="174"/>
    </location>
</feature>
<evidence type="ECO:0000259" key="8">
    <source>
        <dbReference type="PROSITE" id="PS50113"/>
    </source>
</evidence>
<feature type="domain" description="PAS" evidence="7">
    <location>
        <begin position="45"/>
        <end position="118"/>
    </location>
</feature>
<dbReference type="PANTHER" id="PTHR47429">
    <property type="entry name" value="PROTEIN TWIN LOV 1"/>
    <property type="match status" value="1"/>
</dbReference>
<reference evidence="9" key="1">
    <citation type="journal article" date="2023" name="GigaByte">
        <title>Genome assembly of the bearded iris, Iris pallida Lam.</title>
        <authorList>
            <person name="Bruccoleri R.E."/>
            <person name="Oakeley E.J."/>
            <person name="Faust A.M.E."/>
            <person name="Altorfer M."/>
            <person name="Dessus-Babus S."/>
            <person name="Burckhardt D."/>
            <person name="Oertli M."/>
            <person name="Naumann U."/>
            <person name="Petersen F."/>
            <person name="Wong J."/>
        </authorList>
    </citation>
    <scope>NUCLEOTIDE SEQUENCE</scope>
    <source>
        <strain evidence="9">GSM-AAB239-AS_SAM_17_03QT</strain>
    </source>
</reference>
<evidence type="ECO:0000256" key="1">
    <source>
        <dbReference type="ARBA" id="ARBA00022543"/>
    </source>
</evidence>
<evidence type="ECO:0000256" key="2">
    <source>
        <dbReference type="ARBA" id="ARBA00022606"/>
    </source>
</evidence>
<dbReference type="InterPro" id="IPR001610">
    <property type="entry name" value="PAC"/>
</dbReference>
<keyword evidence="2" id="KW-0716">Sensory transduction</keyword>
<dbReference type="InterPro" id="IPR035965">
    <property type="entry name" value="PAS-like_dom_sf"/>
</dbReference>
<reference evidence="9" key="2">
    <citation type="submission" date="2023-04" db="EMBL/GenBank/DDBJ databases">
        <authorList>
            <person name="Bruccoleri R.E."/>
            <person name="Oakeley E.J."/>
            <person name="Faust A.-M."/>
            <person name="Dessus-Babus S."/>
            <person name="Altorfer M."/>
            <person name="Burckhardt D."/>
            <person name="Oertli M."/>
            <person name="Naumann U."/>
            <person name="Petersen F."/>
            <person name="Wong J."/>
        </authorList>
    </citation>
    <scope>NUCLEOTIDE SEQUENCE</scope>
    <source>
        <strain evidence="9">GSM-AAB239-AS_SAM_17_03QT</strain>
        <tissue evidence="9">Leaf</tissue>
    </source>
</reference>
<evidence type="ECO:0000313" key="10">
    <source>
        <dbReference type="Proteomes" id="UP001140949"/>
    </source>
</evidence>
<keyword evidence="6" id="KW-0675">Receptor</keyword>
<evidence type="ECO:0000256" key="3">
    <source>
        <dbReference type="ARBA" id="ARBA00022630"/>
    </source>
</evidence>
<dbReference type="InterPro" id="IPR000014">
    <property type="entry name" value="PAS"/>
</dbReference>
<dbReference type="PROSITE" id="PS50113">
    <property type="entry name" value="PAC"/>
    <property type="match status" value="2"/>
</dbReference>
<evidence type="ECO:0000256" key="5">
    <source>
        <dbReference type="ARBA" id="ARBA00022991"/>
    </source>
</evidence>
<keyword evidence="10" id="KW-1185">Reference proteome</keyword>
<feature type="domain" description="PAC" evidence="8">
    <location>
        <begin position="341"/>
        <end position="395"/>
    </location>
</feature>
<keyword evidence="4" id="KW-0288">FMN</keyword>
<keyword evidence="5" id="KW-0157">Chromophore</keyword>
<dbReference type="InterPro" id="IPR000700">
    <property type="entry name" value="PAS-assoc_C"/>
</dbReference>
<dbReference type="CDD" id="cd00130">
    <property type="entry name" value="PAS"/>
    <property type="match status" value="2"/>
</dbReference>
<evidence type="ECO:0000313" key="9">
    <source>
        <dbReference type="EMBL" id="KAJ6842185.1"/>
    </source>
</evidence>
<name>A0AAX6HPE5_IRIPA</name>
<dbReference type="Gene3D" id="3.30.450.20">
    <property type="entry name" value="PAS domain"/>
    <property type="match status" value="2"/>
</dbReference>
<protein>
    <submittedName>
        <fullName evidence="9">Protein TWIN LOV 1</fullName>
    </submittedName>
</protein>
<sequence length="425" mass="46588">MVALELLPISSLHPPLLRRIKNPTATFAAAMADEIRLTESLTLRYTDAVLEALDDLPESFLLTDPSISGHPVVFASRAFLSLYGYSRADVLGRNPRMLQGPATDRRSVMEIREAVRSERALQVPLLNYRKDGTPHWILFHLCPVVRESDGCVVHFLAVQVPIRKRKKAGSSRPAPMSMLGSCRDEVIRQHGGGGGGGGDGSMAEFDSFDDADSRGLEAEESCVATEGEKQKATNAAKTILSILTYYRKHTDRYIHGKRSSSASIMSLNSSLNISLGRIKQSFVLTDPHLPDMPIVYASDAFLNLTGYSRNEVLGQNCRFLSGPATDGEVLLQIKDSIQGEQPCTVCILNYRKDGRSFWNRLHISPVRNATGKVAYYVGVQIDESRKGEHHGLSPEMRQLSVVGAVKVAVRSLSAVAPSTSRSQPL</sequence>
<accession>A0AAX6HPE5</accession>
<dbReference type="SMART" id="SM00086">
    <property type="entry name" value="PAC"/>
    <property type="match status" value="2"/>
</dbReference>
<organism evidence="9 10">
    <name type="scientific">Iris pallida</name>
    <name type="common">Sweet iris</name>
    <dbReference type="NCBI Taxonomy" id="29817"/>
    <lineage>
        <taxon>Eukaryota</taxon>
        <taxon>Viridiplantae</taxon>
        <taxon>Streptophyta</taxon>
        <taxon>Embryophyta</taxon>
        <taxon>Tracheophyta</taxon>
        <taxon>Spermatophyta</taxon>
        <taxon>Magnoliopsida</taxon>
        <taxon>Liliopsida</taxon>
        <taxon>Asparagales</taxon>
        <taxon>Iridaceae</taxon>
        <taxon>Iridoideae</taxon>
        <taxon>Irideae</taxon>
        <taxon>Iris</taxon>
    </lineage>
</organism>
<proteinExistence type="predicted"/>
<dbReference type="NCBIfam" id="TIGR00229">
    <property type="entry name" value="sensory_box"/>
    <property type="match status" value="2"/>
</dbReference>
<evidence type="ECO:0000256" key="6">
    <source>
        <dbReference type="ARBA" id="ARBA00023170"/>
    </source>
</evidence>
<dbReference type="PROSITE" id="PS50112">
    <property type="entry name" value="PAS"/>
    <property type="match status" value="2"/>
</dbReference>
<dbReference type="Proteomes" id="UP001140949">
    <property type="component" value="Unassembled WGS sequence"/>
</dbReference>
<keyword evidence="3" id="KW-0285">Flavoprotein</keyword>
<dbReference type="AlphaFoldDB" id="A0AAX6HPE5"/>
<evidence type="ECO:0000259" key="7">
    <source>
        <dbReference type="PROSITE" id="PS50112"/>
    </source>
</evidence>
<dbReference type="SMART" id="SM00091">
    <property type="entry name" value="PAS"/>
    <property type="match status" value="2"/>
</dbReference>
<dbReference type="SUPFAM" id="SSF55785">
    <property type="entry name" value="PYP-like sensor domain (PAS domain)"/>
    <property type="match status" value="2"/>
</dbReference>
<dbReference type="PANTHER" id="PTHR47429:SF2">
    <property type="entry name" value="PROTEIN TWIN LOV 1"/>
    <property type="match status" value="1"/>
</dbReference>
<keyword evidence="1" id="KW-0600">Photoreceptor protein</keyword>
<evidence type="ECO:0000256" key="4">
    <source>
        <dbReference type="ARBA" id="ARBA00022643"/>
    </source>
</evidence>
<dbReference type="EMBL" id="JANAVB010007798">
    <property type="protein sequence ID" value="KAJ6842185.1"/>
    <property type="molecule type" value="Genomic_DNA"/>
</dbReference>
<feature type="domain" description="PAS" evidence="7">
    <location>
        <begin position="294"/>
        <end position="340"/>
    </location>
</feature>